<accession>A0A5B7YAX7</accession>
<organism evidence="1 2">
    <name type="scientific">Salinimonas iocasae</name>
    <dbReference type="NCBI Taxonomy" id="2572577"/>
    <lineage>
        <taxon>Bacteria</taxon>
        <taxon>Pseudomonadati</taxon>
        <taxon>Pseudomonadota</taxon>
        <taxon>Gammaproteobacteria</taxon>
        <taxon>Alteromonadales</taxon>
        <taxon>Alteromonadaceae</taxon>
        <taxon>Alteromonas/Salinimonas group</taxon>
        <taxon>Salinimonas</taxon>
    </lineage>
</organism>
<proteinExistence type="predicted"/>
<dbReference type="KEGG" id="salk:FBQ74_03750"/>
<dbReference type="Proteomes" id="UP000304912">
    <property type="component" value="Chromosome"/>
</dbReference>
<evidence type="ECO:0000313" key="1">
    <source>
        <dbReference type="EMBL" id="QCZ92638.1"/>
    </source>
</evidence>
<reference evidence="1 2" key="1">
    <citation type="submission" date="2019-04" db="EMBL/GenBank/DDBJ databases">
        <title>Salinimonas iocasae sp. nov., a halophilic bacterium isolated from the outer tube casing of tubeworms in Okinawa Trough.</title>
        <authorList>
            <person name="Zhang H."/>
            <person name="Wang H."/>
            <person name="Li C."/>
        </authorList>
    </citation>
    <scope>NUCLEOTIDE SEQUENCE [LARGE SCALE GENOMIC DNA]</scope>
    <source>
        <strain evidence="1 2">KX18D6</strain>
    </source>
</reference>
<dbReference type="OrthoDB" id="9862692at2"/>
<dbReference type="RefSeq" id="WP_139755388.1">
    <property type="nucleotide sequence ID" value="NZ_CP039852.1"/>
</dbReference>
<name>A0A5B7YAX7_9ALTE</name>
<dbReference type="AlphaFoldDB" id="A0A5B7YAX7"/>
<protein>
    <submittedName>
        <fullName evidence="1">Uncharacterized protein</fullName>
    </submittedName>
</protein>
<keyword evidence="2" id="KW-1185">Reference proteome</keyword>
<evidence type="ECO:0000313" key="2">
    <source>
        <dbReference type="Proteomes" id="UP000304912"/>
    </source>
</evidence>
<dbReference type="EMBL" id="CP039852">
    <property type="protein sequence ID" value="QCZ92638.1"/>
    <property type="molecule type" value="Genomic_DNA"/>
</dbReference>
<gene>
    <name evidence="1" type="ORF">FBQ74_03750</name>
</gene>
<sequence>MSDELYWSHKKLISTSPPDLCRRALFDIHTFSGFEKERFKTITDFLKSIHGLYARSYMDSLLAANAEATVFDENAVGNIDVAAAIALRQIMHCRTSINKVKSYMADKGLDWSFVNTQEAIDMSCDLSEVKSKKKTSVCRRKRLSERERVSKYINSLTPMEKVSFLESFIEETSLKDIANNLSSLINAKSRIIQTINCCEKMLRENAQMILDPSLCDNATYYVNTELLNHLGDRNE</sequence>